<evidence type="ECO:0000313" key="2">
    <source>
        <dbReference type="Proteomes" id="UP000268696"/>
    </source>
</evidence>
<reference evidence="1 2" key="1">
    <citation type="submission" date="2018-03" db="EMBL/GenBank/DDBJ databases">
        <title>Diversity of phytobeneficial traits revealed by whole-genome analysis of worldwide-isolated phenazine-producing Pseudomonas spp.</title>
        <authorList>
            <person name="Biessy A."/>
            <person name="Novinscak A."/>
            <person name="Blom J."/>
            <person name="Leger G."/>
            <person name="Thomashow L.S."/>
            <person name="Cazorla F.M."/>
            <person name="Josic D."/>
            <person name="Filion M."/>
        </authorList>
    </citation>
    <scope>NUCLEOTIDE SEQUENCE [LARGE SCALE GENOMIC DNA]</scope>
    <source>
        <strain evidence="1 2">30B</strain>
    </source>
</reference>
<evidence type="ECO:0000313" key="1">
    <source>
        <dbReference type="EMBL" id="AZE53121.1"/>
    </source>
</evidence>
<sequence>MGAGLPAMAVYQSTIGWLIHRHRGQARLPHWISIELEID</sequence>
<dbReference type="AlphaFoldDB" id="A0A3G7U1U7"/>
<protein>
    <submittedName>
        <fullName evidence="1">Uncharacterized protein</fullName>
    </submittedName>
</protein>
<proteinExistence type="predicted"/>
<gene>
    <name evidence="1" type="ORF">C4K03_0950</name>
</gene>
<dbReference type="EMBL" id="CP027754">
    <property type="protein sequence ID" value="AZE53121.1"/>
    <property type="molecule type" value="Genomic_DNA"/>
</dbReference>
<organism evidence="1 2">
    <name type="scientific">Pseudomonas synxantha</name>
    <dbReference type="NCBI Taxonomy" id="47883"/>
    <lineage>
        <taxon>Bacteria</taxon>
        <taxon>Pseudomonadati</taxon>
        <taxon>Pseudomonadota</taxon>
        <taxon>Gammaproteobacteria</taxon>
        <taxon>Pseudomonadales</taxon>
        <taxon>Pseudomonadaceae</taxon>
        <taxon>Pseudomonas</taxon>
    </lineage>
</organism>
<accession>A0A3G7U1U7</accession>
<dbReference type="Proteomes" id="UP000268696">
    <property type="component" value="Chromosome"/>
</dbReference>
<name>A0A3G7U1U7_9PSED</name>